<comment type="caution">
    <text evidence="1">The sequence shown here is derived from an EMBL/GenBank/DDBJ whole genome shotgun (WGS) entry which is preliminary data.</text>
</comment>
<name>H5V523_ATLHE</name>
<evidence type="ECO:0008006" key="3">
    <source>
        <dbReference type="Google" id="ProtNLM"/>
    </source>
</evidence>
<reference evidence="1 2" key="1">
    <citation type="submission" date="2012-02" db="EMBL/GenBank/DDBJ databases">
        <title>Whole genome shotgun sequence of Escherichia hermannii NBRC 105704.</title>
        <authorList>
            <person name="Yoshida I."/>
            <person name="Hosoyama A."/>
            <person name="Tsuchikane K."/>
            <person name="Katsumata H."/>
            <person name="Yamazaki S."/>
            <person name="Fujita N."/>
        </authorList>
    </citation>
    <scope>NUCLEOTIDE SEQUENCE [LARGE SCALE GENOMIC DNA]</scope>
    <source>
        <strain evidence="1 2">NBRC 105704</strain>
    </source>
</reference>
<evidence type="ECO:0000313" key="1">
    <source>
        <dbReference type="EMBL" id="GAB53081.1"/>
    </source>
</evidence>
<organism evidence="1 2">
    <name type="scientific">Atlantibacter hermannii NBRC 105704</name>
    <dbReference type="NCBI Taxonomy" id="1115512"/>
    <lineage>
        <taxon>Bacteria</taxon>
        <taxon>Pseudomonadati</taxon>
        <taxon>Pseudomonadota</taxon>
        <taxon>Gammaproteobacteria</taxon>
        <taxon>Enterobacterales</taxon>
        <taxon>Enterobacteriaceae</taxon>
        <taxon>Atlantibacter</taxon>
    </lineage>
</organism>
<proteinExistence type="predicted"/>
<dbReference type="EMBL" id="BAFF01000011">
    <property type="protein sequence ID" value="GAB53081.1"/>
    <property type="molecule type" value="Genomic_DNA"/>
</dbReference>
<dbReference type="GeneID" id="92828131"/>
<evidence type="ECO:0000313" key="2">
    <source>
        <dbReference type="Proteomes" id="UP000010297"/>
    </source>
</evidence>
<dbReference type="AlphaFoldDB" id="H5V523"/>
<dbReference type="RefSeq" id="WP_002437266.1">
    <property type="nucleotide sequence ID" value="NZ_BAFF01000011.1"/>
</dbReference>
<gene>
    <name evidence="1" type="ORF">EH105704_11_00780</name>
</gene>
<keyword evidence="2" id="KW-1185">Reference proteome</keyword>
<dbReference type="eggNOG" id="ENOG502ZU01">
    <property type="taxonomic scope" value="Bacteria"/>
</dbReference>
<sequence>MTAKKLGIAFITGRSRPGNIALGPSQRAFLERVMNGNMMPVAENFPWIPQTESWRDTGLLRASINNARDYLSSRRPDFISRYRNLAITMLDTADHTLLLSGSCGLELFNNLDLPASSLSRVSLFAFGPVARKRPDCHHLLVQGRQDFISRLWFPRVDERLACGHMDYLSQPALVDLCKRFIHQIRK</sequence>
<dbReference type="Proteomes" id="UP000010297">
    <property type="component" value="Unassembled WGS sequence"/>
</dbReference>
<accession>H5V523</accession>
<protein>
    <recommendedName>
        <fullName evidence="3">AB hydrolase-1 domain-containing protein</fullName>
    </recommendedName>
</protein>